<keyword evidence="1" id="KW-0472">Membrane</keyword>
<sequence length="102" mass="11647">MIITSPYYWYLRHFPVCILGFFCCYSFYSVLALSPFTSCIVDQEDQGTATMQNSTQRGPDSAIYNHAELYRTPGQIGQLKSKGQILPPLLMLSSTLLVKWFH</sequence>
<evidence type="ECO:0000313" key="2">
    <source>
        <dbReference type="EMBL" id="KAH1170257.1"/>
    </source>
</evidence>
<evidence type="ECO:0000313" key="3">
    <source>
        <dbReference type="Proteomes" id="UP000827986"/>
    </source>
</evidence>
<protein>
    <submittedName>
        <fullName evidence="2">Uncharacterized protein</fullName>
    </submittedName>
</protein>
<name>A0A9D3WY75_9SAUR</name>
<dbReference type="AlphaFoldDB" id="A0A9D3WY75"/>
<keyword evidence="3" id="KW-1185">Reference proteome</keyword>
<evidence type="ECO:0000256" key="1">
    <source>
        <dbReference type="SAM" id="Phobius"/>
    </source>
</evidence>
<reference evidence="2" key="1">
    <citation type="submission" date="2021-09" db="EMBL/GenBank/DDBJ databases">
        <title>The genome of Mauremys mutica provides insights into the evolution of semi-aquatic lifestyle.</title>
        <authorList>
            <person name="Gong S."/>
            <person name="Gao Y."/>
        </authorList>
    </citation>
    <scope>NUCLEOTIDE SEQUENCE</scope>
    <source>
        <strain evidence="2">MM-2020</strain>
        <tissue evidence="2">Muscle</tissue>
    </source>
</reference>
<accession>A0A9D3WY75</accession>
<feature type="transmembrane region" description="Helical" evidence="1">
    <location>
        <begin position="7"/>
        <end position="28"/>
    </location>
</feature>
<keyword evidence="1" id="KW-1133">Transmembrane helix</keyword>
<organism evidence="2 3">
    <name type="scientific">Mauremys mutica</name>
    <name type="common">yellowpond turtle</name>
    <dbReference type="NCBI Taxonomy" id="74926"/>
    <lineage>
        <taxon>Eukaryota</taxon>
        <taxon>Metazoa</taxon>
        <taxon>Chordata</taxon>
        <taxon>Craniata</taxon>
        <taxon>Vertebrata</taxon>
        <taxon>Euteleostomi</taxon>
        <taxon>Archelosauria</taxon>
        <taxon>Testudinata</taxon>
        <taxon>Testudines</taxon>
        <taxon>Cryptodira</taxon>
        <taxon>Durocryptodira</taxon>
        <taxon>Testudinoidea</taxon>
        <taxon>Geoemydidae</taxon>
        <taxon>Geoemydinae</taxon>
        <taxon>Mauremys</taxon>
    </lineage>
</organism>
<proteinExistence type="predicted"/>
<comment type="caution">
    <text evidence="2">The sequence shown here is derived from an EMBL/GenBank/DDBJ whole genome shotgun (WGS) entry which is preliminary data.</text>
</comment>
<dbReference type="Proteomes" id="UP000827986">
    <property type="component" value="Unassembled WGS sequence"/>
</dbReference>
<keyword evidence="1" id="KW-0812">Transmembrane</keyword>
<gene>
    <name evidence="2" type="ORF">KIL84_001242</name>
</gene>
<dbReference type="EMBL" id="JAHDVG010000484">
    <property type="protein sequence ID" value="KAH1170257.1"/>
    <property type="molecule type" value="Genomic_DNA"/>
</dbReference>